<evidence type="ECO:0000256" key="7">
    <source>
        <dbReference type="ARBA" id="ARBA00023024"/>
    </source>
</evidence>
<dbReference type="AlphaFoldDB" id="A0A0J8R980"/>
<feature type="domain" description="GH18" evidence="11">
    <location>
        <begin position="1"/>
        <end position="224"/>
    </location>
</feature>
<sequence length="288" mass="32401">MIPKPSTLSTFFYETRMALENYAAQYAQGRHFLLTIAAPCGPKNYSQLRMAEMDPYLDFWNLMCYDFAGSWDSTAGHMANVFPSQSSPDSTPFSADVAVSAYISAGIHPGKIIFGLPLYGRAFENTQGPGSPFQGVGEGSWENGVWDYKALPQPDSEEQNDDQLLASWSYSPSAKKMISYDTPHMAQRKAEYIRNRGLGGAMWWELSGDHPPDWEAQRAWMEAGIVWTIQQVSNELGFCEVRHFDLEELRRHIAWKLIYSLERNTSLSNPPEAAVKILPDGTPDLWGI</sequence>
<dbReference type="STRING" id="454286.A0A0J8R980"/>
<dbReference type="InterPro" id="IPR011583">
    <property type="entry name" value="Chitinase_II/V-like_cat"/>
</dbReference>
<keyword evidence="5" id="KW-0964">Secreted</keyword>
<dbReference type="GO" id="GO:0008843">
    <property type="term" value="F:endochitinase activity"/>
    <property type="evidence" value="ECO:0007669"/>
    <property type="project" value="UniProtKB-EC"/>
</dbReference>
<dbReference type="Proteomes" id="UP000054559">
    <property type="component" value="Unassembled WGS sequence"/>
</dbReference>
<keyword evidence="9" id="KW-0326">Glycosidase</keyword>
<evidence type="ECO:0000256" key="6">
    <source>
        <dbReference type="ARBA" id="ARBA00022801"/>
    </source>
</evidence>
<dbReference type="SUPFAM" id="SSF51445">
    <property type="entry name" value="(Trans)glycosidases"/>
    <property type="match status" value="1"/>
</dbReference>
<proteinExistence type="inferred from homology"/>
<keyword evidence="7" id="KW-0146">Chitin degradation</keyword>
<evidence type="ECO:0000313" key="12">
    <source>
        <dbReference type="EMBL" id="KMU80995.1"/>
    </source>
</evidence>
<dbReference type="InterPro" id="IPR017853">
    <property type="entry name" value="GH"/>
</dbReference>
<dbReference type="Pfam" id="PF00704">
    <property type="entry name" value="Glyco_hydro_18"/>
    <property type="match status" value="1"/>
</dbReference>
<evidence type="ECO:0000256" key="1">
    <source>
        <dbReference type="ARBA" id="ARBA00000822"/>
    </source>
</evidence>
<dbReference type="Gene3D" id="3.10.50.10">
    <property type="match status" value="1"/>
</dbReference>
<keyword evidence="6" id="KW-0378">Hydrolase</keyword>
<dbReference type="FunFam" id="3.10.50.10:FF:000005">
    <property type="entry name" value="Endochitinase B1"/>
    <property type="match status" value="1"/>
</dbReference>
<name>A0A0J8R980_COCIT</name>
<dbReference type="InterPro" id="IPR029070">
    <property type="entry name" value="Chitinase_insertion_sf"/>
</dbReference>
<dbReference type="GO" id="GO:0000272">
    <property type="term" value="P:polysaccharide catabolic process"/>
    <property type="evidence" value="ECO:0007669"/>
    <property type="project" value="UniProtKB-KW"/>
</dbReference>
<evidence type="ECO:0000313" key="13">
    <source>
        <dbReference type="Proteomes" id="UP000054559"/>
    </source>
</evidence>
<evidence type="ECO:0000259" key="11">
    <source>
        <dbReference type="PROSITE" id="PS51910"/>
    </source>
</evidence>
<comment type="subcellular location">
    <subcellularLocation>
        <location evidence="2">Secreted</location>
    </subcellularLocation>
</comment>
<dbReference type="InterPro" id="IPR050314">
    <property type="entry name" value="Glycosyl_Hydrlase_18"/>
</dbReference>
<evidence type="ECO:0000256" key="2">
    <source>
        <dbReference type="ARBA" id="ARBA00004613"/>
    </source>
</evidence>
<dbReference type="PANTHER" id="PTHR11177">
    <property type="entry name" value="CHITINASE"/>
    <property type="match status" value="1"/>
</dbReference>
<dbReference type="GO" id="GO:0005576">
    <property type="term" value="C:extracellular region"/>
    <property type="evidence" value="ECO:0007669"/>
    <property type="project" value="UniProtKB-SubCell"/>
</dbReference>
<evidence type="ECO:0000256" key="9">
    <source>
        <dbReference type="ARBA" id="ARBA00023295"/>
    </source>
</evidence>
<gene>
    <name evidence="12" type="ORF">CISG_08845</name>
</gene>
<keyword evidence="8" id="KW-0119">Carbohydrate metabolism</keyword>
<protein>
    <recommendedName>
        <fullName evidence="4">chitinase</fullName>
        <ecNumber evidence="4">3.2.1.14</ecNumber>
    </recommendedName>
</protein>
<evidence type="ECO:0000256" key="4">
    <source>
        <dbReference type="ARBA" id="ARBA00012729"/>
    </source>
</evidence>
<evidence type="ECO:0000256" key="10">
    <source>
        <dbReference type="ARBA" id="ARBA00023326"/>
    </source>
</evidence>
<evidence type="ECO:0000256" key="3">
    <source>
        <dbReference type="ARBA" id="ARBA00008682"/>
    </source>
</evidence>
<dbReference type="GO" id="GO:0006032">
    <property type="term" value="P:chitin catabolic process"/>
    <property type="evidence" value="ECO:0007669"/>
    <property type="project" value="UniProtKB-KW"/>
</dbReference>
<evidence type="ECO:0000256" key="8">
    <source>
        <dbReference type="ARBA" id="ARBA00023277"/>
    </source>
</evidence>
<comment type="catalytic activity">
    <reaction evidence="1">
        <text>Random endo-hydrolysis of N-acetyl-beta-D-glucosaminide (1-&gt;4)-beta-linkages in chitin and chitodextrins.</text>
        <dbReference type="EC" id="3.2.1.14"/>
    </reaction>
</comment>
<dbReference type="PANTHER" id="PTHR11177:SF365">
    <property type="entry name" value="ENDOCHITINASE B"/>
    <property type="match status" value="1"/>
</dbReference>
<dbReference type="Gene3D" id="3.20.20.80">
    <property type="entry name" value="Glycosidases"/>
    <property type="match status" value="1"/>
</dbReference>
<dbReference type="SMART" id="SM00636">
    <property type="entry name" value="Glyco_18"/>
    <property type="match status" value="1"/>
</dbReference>
<dbReference type="InterPro" id="IPR001223">
    <property type="entry name" value="Glyco_hydro18_cat"/>
</dbReference>
<comment type="similarity">
    <text evidence="3">Belongs to the glycosyl hydrolase 18 family. Chitinase class V subfamily.</text>
</comment>
<keyword evidence="10" id="KW-0624">Polysaccharide degradation</keyword>
<dbReference type="EMBL" id="DS268196">
    <property type="protein sequence ID" value="KMU80995.1"/>
    <property type="molecule type" value="Genomic_DNA"/>
</dbReference>
<accession>A0A0J8R980</accession>
<dbReference type="EC" id="3.2.1.14" evidence="4"/>
<dbReference type="PROSITE" id="PS51910">
    <property type="entry name" value="GH18_2"/>
    <property type="match status" value="1"/>
</dbReference>
<dbReference type="GO" id="GO:0008061">
    <property type="term" value="F:chitin binding"/>
    <property type="evidence" value="ECO:0007669"/>
    <property type="project" value="InterPro"/>
</dbReference>
<evidence type="ECO:0000256" key="5">
    <source>
        <dbReference type="ARBA" id="ARBA00022525"/>
    </source>
</evidence>
<organism evidence="12 13">
    <name type="scientific">Coccidioides immitis RMSCC 3703</name>
    <dbReference type="NCBI Taxonomy" id="454286"/>
    <lineage>
        <taxon>Eukaryota</taxon>
        <taxon>Fungi</taxon>
        <taxon>Dikarya</taxon>
        <taxon>Ascomycota</taxon>
        <taxon>Pezizomycotina</taxon>
        <taxon>Eurotiomycetes</taxon>
        <taxon>Eurotiomycetidae</taxon>
        <taxon>Onygenales</taxon>
        <taxon>Onygenaceae</taxon>
        <taxon>Coccidioides</taxon>
    </lineage>
</organism>
<dbReference type="SUPFAM" id="SSF54556">
    <property type="entry name" value="Chitinase insertion domain"/>
    <property type="match status" value="1"/>
</dbReference>
<reference evidence="13" key="1">
    <citation type="journal article" date="2010" name="Genome Res.">
        <title>Population genomic sequencing of Coccidioides fungi reveals recent hybridization and transposon control.</title>
        <authorList>
            <person name="Neafsey D.E."/>
            <person name="Barker B.M."/>
            <person name="Sharpton T.J."/>
            <person name="Stajich J.E."/>
            <person name="Park D.J."/>
            <person name="Whiston E."/>
            <person name="Hung C.-Y."/>
            <person name="McMahan C."/>
            <person name="White J."/>
            <person name="Sykes S."/>
            <person name="Heiman D."/>
            <person name="Young S."/>
            <person name="Zeng Q."/>
            <person name="Abouelleil A."/>
            <person name="Aftuck L."/>
            <person name="Bessette D."/>
            <person name="Brown A."/>
            <person name="FitzGerald M."/>
            <person name="Lui A."/>
            <person name="Macdonald J.P."/>
            <person name="Priest M."/>
            <person name="Orbach M.J."/>
            <person name="Galgiani J.N."/>
            <person name="Kirkland T.N."/>
            <person name="Cole G.T."/>
            <person name="Birren B.W."/>
            <person name="Henn M.R."/>
            <person name="Taylor J.W."/>
            <person name="Rounsley S.D."/>
        </authorList>
    </citation>
    <scope>NUCLEOTIDE SEQUENCE [LARGE SCALE GENOMIC DNA]</scope>
    <source>
        <strain evidence="13">RMSCC 3703</strain>
    </source>
</reference>